<accession>A0A6A5HSX2</accession>
<dbReference type="Proteomes" id="UP000483820">
    <property type="component" value="Chromosome I"/>
</dbReference>
<dbReference type="RefSeq" id="XP_053592114.1">
    <property type="nucleotide sequence ID" value="XM_053723469.1"/>
</dbReference>
<dbReference type="GeneID" id="9810479"/>
<dbReference type="InterPro" id="IPR012877">
    <property type="entry name" value="Dhs-27"/>
</dbReference>
<evidence type="ECO:0000259" key="1">
    <source>
        <dbReference type="SMART" id="SM00587"/>
    </source>
</evidence>
<gene>
    <name evidence="2" type="ORF">GCK72_002516</name>
</gene>
<dbReference type="KEGG" id="crq:GCK72_002516"/>
<dbReference type="CTD" id="9810479"/>
<sequence length="431" mass="49789">MTLKPKTILENGDGLFDTHVTVEDLEEVIQDQMKTNSKLGKSTKYTVIGEGNGIMSRVILVEPQWTISDDHLPSKFVLKIPYCVHIQGLIGQMLAMNPMSEEQEAGLWAMWESEIQSIHNREVNINKIVEKWDKREDLLNPRVYFSKKYDSENRNKGFIGMEYAEDSIVRHLYVNVKPRELYPVLKFVAHFQASGLHLTDEEKQSISGFDIEKIAGPLMTEDGIKGILQQVRMMNPAKFDEKVKKIEAFGMEIVNFELASNLNKYVGIDQPVLAHGDLWATNVLWKEKKEEWIVSKIIDYQGIHMGNPAEDLVRLFVSTLSGPDRQKYWEELLEKFYNFFLEALQSQKAPYSLEQLKESYRCYFVFGGVGLVQLFGPVTQRKLTMCSPDENVEEYQKVVLGKMEHLLDDVEKFHLHSRNVTKSYKKPVTRI</sequence>
<dbReference type="EMBL" id="WUAV01000001">
    <property type="protein sequence ID" value="KAF1770695.1"/>
    <property type="molecule type" value="Genomic_DNA"/>
</dbReference>
<dbReference type="PANTHER" id="PTHR23020">
    <property type="entry name" value="UNCHARACTERIZED NUCLEAR HORMONE RECEPTOR-RELATED"/>
    <property type="match status" value="1"/>
</dbReference>
<dbReference type="SUPFAM" id="SSF56112">
    <property type="entry name" value="Protein kinase-like (PK-like)"/>
    <property type="match status" value="1"/>
</dbReference>
<dbReference type="AlphaFoldDB" id="A0A6A5HSX2"/>
<name>A0A6A5HSX2_CAERE</name>
<dbReference type="SMART" id="SM00587">
    <property type="entry name" value="CHK"/>
    <property type="match status" value="1"/>
</dbReference>
<dbReference type="InterPro" id="IPR011009">
    <property type="entry name" value="Kinase-like_dom_sf"/>
</dbReference>
<feature type="domain" description="CHK kinase-like" evidence="1">
    <location>
        <begin position="158"/>
        <end position="346"/>
    </location>
</feature>
<dbReference type="InterPro" id="IPR052961">
    <property type="entry name" value="Oxido-Kinase-like_Enzymes"/>
</dbReference>
<proteinExistence type="predicted"/>
<comment type="caution">
    <text evidence="2">The sequence shown here is derived from an EMBL/GenBank/DDBJ whole genome shotgun (WGS) entry which is preliminary data.</text>
</comment>
<evidence type="ECO:0000313" key="3">
    <source>
        <dbReference type="Proteomes" id="UP000483820"/>
    </source>
</evidence>
<reference evidence="2 3" key="1">
    <citation type="submission" date="2019-12" db="EMBL/GenBank/DDBJ databases">
        <title>Chromosome-level assembly of the Caenorhabditis remanei genome.</title>
        <authorList>
            <person name="Teterina A.A."/>
            <person name="Willis J.H."/>
            <person name="Phillips P.C."/>
        </authorList>
    </citation>
    <scope>NUCLEOTIDE SEQUENCE [LARGE SCALE GENOMIC DNA]</scope>
    <source>
        <strain evidence="2 3">PX506</strain>
        <tissue evidence="2">Whole organism</tissue>
    </source>
</reference>
<protein>
    <recommendedName>
        <fullName evidence="1">CHK kinase-like domain-containing protein</fullName>
    </recommendedName>
</protein>
<evidence type="ECO:0000313" key="2">
    <source>
        <dbReference type="EMBL" id="KAF1770695.1"/>
    </source>
</evidence>
<dbReference type="InterPro" id="IPR015897">
    <property type="entry name" value="CHK_kinase-like"/>
</dbReference>
<dbReference type="Gene3D" id="3.90.1200.10">
    <property type="match status" value="1"/>
</dbReference>
<dbReference type="Pfam" id="PF07914">
    <property type="entry name" value="DUF1679"/>
    <property type="match status" value="1"/>
</dbReference>
<organism evidence="2 3">
    <name type="scientific">Caenorhabditis remanei</name>
    <name type="common">Caenorhabditis vulgaris</name>
    <dbReference type="NCBI Taxonomy" id="31234"/>
    <lineage>
        <taxon>Eukaryota</taxon>
        <taxon>Metazoa</taxon>
        <taxon>Ecdysozoa</taxon>
        <taxon>Nematoda</taxon>
        <taxon>Chromadorea</taxon>
        <taxon>Rhabditida</taxon>
        <taxon>Rhabditina</taxon>
        <taxon>Rhabditomorpha</taxon>
        <taxon>Rhabditoidea</taxon>
        <taxon>Rhabditidae</taxon>
        <taxon>Peloderinae</taxon>
        <taxon>Caenorhabditis</taxon>
    </lineage>
</organism>
<dbReference type="PANTHER" id="PTHR23020:SF9">
    <property type="entry name" value="CHK KINASE-LIKE DOMAIN-CONTAINING PROTEIN"/>
    <property type="match status" value="1"/>
</dbReference>